<evidence type="ECO:0000256" key="5">
    <source>
        <dbReference type="SAM" id="SignalP"/>
    </source>
</evidence>
<dbReference type="Gene3D" id="2.170.130.10">
    <property type="entry name" value="TonB-dependent receptor, plug domain"/>
    <property type="match status" value="1"/>
</dbReference>
<keyword evidence="3" id="KW-0472">Membrane</keyword>
<dbReference type="InterPro" id="IPR018247">
    <property type="entry name" value="EF_Hand_1_Ca_BS"/>
</dbReference>
<dbReference type="EMBL" id="JAJNOC010000004">
    <property type="protein sequence ID" value="MCD2517426.1"/>
    <property type="molecule type" value="Genomic_DNA"/>
</dbReference>
<dbReference type="Gene3D" id="2.60.40.1120">
    <property type="entry name" value="Carboxypeptidase-like, regulatory domain"/>
    <property type="match status" value="1"/>
</dbReference>
<accession>A0ABS8Q910</accession>
<keyword evidence="8" id="KW-1185">Reference proteome</keyword>
<dbReference type="InterPro" id="IPR037066">
    <property type="entry name" value="Plug_dom_sf"/>
</dbReference>
<sequence length="1003" mass="108370">MIRRSAISVAVGMCFMGAALAAETGGLRINITGAGGKPVAGATVRVSSPSSLVTKTAVTEADGSVRIAGLDPATDYKVEVVAPGYSNFAANGVAVVSNQNPSLTYSVADTSVAGATNAQQVVVTGSRLAQVDTTSATVGTILNLGVVESLPTGRSFQSYLQLVPGVKPSSGGNPSSKSGVNYSDIGGATGSSTDNVYILDGIDVTDHQTGTFGSNINSEIIQEQQILTGGIPAEYAGGSGLVSKVITKSGSNEYHGSVNYYFQNDSLVADNKHNTASGFSTYDAAVTLGGPIIKDNLWFFGSFQKKGRETDVVQAQTGDFMRTVKRDDRLGFLKLTWQATENDRLVASFFNDPTETDGSTTPTVLNNRDTRRKQGGNNYRVEYSRDMENLRVSAYAFRHEGEVSDFAANKSALNSVAFSKNRATATLADRTLGGAGSDLITERNRDEVGINAEYFLETANAGTHTFKGGFLVSKNEYFEDSLVTGADKARYTSIAAADAGVTFAEYNTSSLWTGSRQMSAADYPRITAGINASSAADRAYFYNLLDTDRNGTISNAEYNAYRFVSTAGNPNGQVNQYRIREVQAAPYSVEATGKAAYIQDTWTKDRLTVGAGVRAEEWVHKDSKGNQSAKFKWKLAPRLNVVYDPTGDGRSKIWGFLGRYYDPVRTNMSDFAGNLTGPVLSEEVFLGDRWVNFRTRGGEKQPDAVFSPSTKTPFTDEFMLGYATNLGRDYTVSVAYTKRQTRDIIEDYDLAVYSDPSAKPGADVGVAAPGTPFYLPYSYFGYSSAPNSNYVLGTLKGGKRDYQGVEVSLTKAKRDNWQGSASYTWNEAKGNTNSDSNADVQGDFLFLDPRAPNVYGPQPGNIKHQFKAYGTYFFNNGIELAGVYNWNSGAVYSRTALNSGRNLPEVVDLPYNVGGSIDTWVKPGAVGSQTAPSYYTFDVRLKYTYKLSGSQKVEFFFDIFNILDKQSATAAQNLVAGNGVYKFGEAISWNEPRRLYVGARYSF</sequence>
<name>A0ABS8Q910_9BURK</name>
<dbReference type="PROSITE" id="PS00018">
    <property type="entry name" value="EF_HAND_1"/>
    <property type="match status" value="1"/>
</dbReference>
<gene>
    <name evidence="7" type="ORF">LQ564_14020</name>
</gene>
<organism evidence="7 8">
    <name type="scientific">Massilia phyllostachyos</name>
    <dbReference type="NCBI Taxonomy" id="2898585"/>
    <lineage>
        <taxon>Bacteria</taxon>
        <taxon>Pseudomonadati</taxon>
        <taxon>Pseudomonadota</taxon>
        <taxon>Betaproteobacteria</taxon>
        <taxon>Burkholderiales</taxon>
        <taxon>Oxalobacteraceae</taxon>
        <taxon>Telluria group</taxon>
        <taxon>Massilia</taxon>
    </lineage>
</organism>
<dbReference type="InterPro" id="IPR013784">
    <property type="entry name" value="Carb-bd-like_fold"/>
</dbReference>
<evidence type="ECO:0000256" key="1">
    <source>
        <dbReference type="ARBA" id="ARBA00004442"/>
    </source>
</evidence>
<comment type="subcellular location">
    <subcellularLocation>
        <location evidence="1">Cell outer membrane</location>
    </subcellularLocation>
</comment>
<comment type="caution">
    <text evidence="7">The sequence shown here is derived from an EMBL/GenBank/DDBJ whole genome shotgun (WGS) entry which is preliminary data.</text>
</comment>
<evidence type="ECO:0000313" key="8">
    <source>
        <dbReference type="Proteomes" id="UP001179361"/>
    </source>
</evidence>
<evidence type="ECO:0000256" key="4">
    <source>
        <dbReference type="ARBA" id="ARBA00023237"/>
    </source>
</evidence>
<dbReference type="SUPFAM" id="SSF49452">
    <property type="entry name" value="Starch-binding domain-like"/>
    <property type="match status" value="1"/>
</dbReference>
<feature type="domain" description="TonB-dependent transporter Oar-like beta-barrel" evidence="6">
    <location>
        <begin position="246"/>
        <end position="306"/>
    </location>
</feature>
<keyword evidence="5" id="KW-0732">Signal</keyword>
<dbReference type="Proteomes" id="UP001179361">
    <property type="component" value="Unassembled WGS sequence"/>
</dbReference>
<feature type="domain" description="TonB-dependent transporter Oar-like beta-barrel" evidence="6">
    <location>
        <begin position="631"/>
        <end position="973"/>
    </location>
</feature>
<keyword evidence="4" id="KW-0998">Cell outer membrane</keyword>
<comment type="similarity">
    <text evidence="2">Belongs to the TonB-dependent receptor family.</text>
</comment>
<dbReference type="InterPro" id="IPR057601">
    <property type="entry name" value="Oar-like_b-barrel"/>
</dbReference>
<dbReference type="Pfam" id="PF13620">
    <property type="entry name" value="CarboxypepD_reg"/>
    <property type="match status" value="1"/>
</dbReference>
<dbReference type="PROSITE" id="PS01156">
    <property type="entry name" value="TONB_DEPENDENT_REC_2"/>
    <property type="match status" value="1"/>
</dbReference>
<dbReference type="RefSeq" id="WP_231058719.1">
    <property type="nucleotide sequence ID" value="NZ_JAJNOC010000004.1"/>
</dbReference>
<dbReference type="InterPro" id="IPR010917">
    <property type="entry name" value="TonB_rcpt_CS"/>
</dbReference>
<dbReference type="SUPFAM" id="SSF56935">
    <property type="entry name" value="Porins"/>
    <property type="match status" value="1"/>
</dbReference>
<dbReference type="Pfam" id="PF25183">
    <property type="entry name" value="OMP_b-brl_4"/>
    <property type="match status" value="2"/>
</dbReference>
<dbReference type="Gene3D" id="2.40.170.20">
    <property type="entry name" value="TonB-dependent receptor, beta-barrel domain"/>
    <property type="match status" value="1"/>
</dbReference>
<protein>
    <submittedName>
        <fullName evidence="7">Carboxypeptidase regulatory-like domain-containing protein</fullName>
    </submittedName>
</protein>
<evidence type="ECO:0000256" key="3">
    <source>
        <dbReference type="ARBA" id="ARBA00023136"/>
    </source>
</evidence>
<evidence type="ECO:0000313" key="7">
    <source>
        <dbReference type="EMBL" id="MCD2517426.1"/>
    </source>
</evidence>
<evidence type="ECO:0000259" key="6">
    <source>
        <dbReference type="Pfam" id="PF25183"/>
    </source>
</evidence>
<feature type="chain" id="PRO_5045606602" evidence="5">
    <location>
        <begin position="22"/>
        <end position="1003"/>
    </location>
</feature>
<dbReference type="InterPro" id="IPR036942">
    <property type="entry name" value="Beta-barrel_TonB_sf"/>
</dbReference>
<feature type="signal peptide" evidence="5">
    <location>
        <begin position="1"/>
        <end position="21"/>
    </location>
</feature>
<reference evidence="7" key="1">
    <citation type="submission" date="2021-11" db="EMBL/GenBank/DDBJ databases">
        <title>The complete genome of Massilia sp sp. G4R7.</title>
        <authorList>
            <person name="Liu L."/>
            <person name="Yue J."/>
            <person name="Yuan J."/>
            <person name="Yang F."/>
            <person name="Li L."/>
        </authorList>
    </citation>
    <scope>NUCLEOTIDE SEQUENCE</scope>
    <source>
        <strain evidence="7">G4R7</strain>
    </source>
</reference>
<proteinExistence type="inferred from homology"/>
<evidence type="ECO:0000256" key="2">
    <source>
        <dbReference type="ARBA" id="ARBA00009810"/>
    </source>
</evidence>